<keyword evidence="1" id="KW-0812">Transmembrane</keyword>
<name>A0A2S2NZG0_SCHGA</name>
<organism evidence="3">
    <name type="scientific">Schizaphis graminum</name>
    <name type="common">Green bug aphid</name>
    <dbReference type="NCBI Taxonomy" id="13262"/>
    <lineage>
        <taxon>Eukaryota</taxon>
        <taxon>Metazoa</taxon>
        <taxon>Ecdysozoa</taxon>
        <taxon>Arthropoda</taxon>
        <taxon>Hexapoda</taxon>
        <taxon>Insecta</taxon>
        <taxon>Pterygota</taxon>
        <taxon>Neoptera</taxon>
        <taxon>Paraneoptera</taxon>
        <taxon>Hemiptera</taxon>
        <taxon>Sternorrhyncha</taxon>
        <taxon>Aphidomorpha</taxon>
        <taxon>Aphidoidea</taxon>
        <taxon>Aphididae</taxon>
        <taxon>Aphidini</taxon>
        <taxon>Schizaphis</taxon>
    </lineage>
</organism>
<feature type="transmembrane region" description="Helical" evidence="1">
    <location>
        <begin position="12"/>
        <end position="30"/>
    </location>
</feature>
<accession>A0A2S2NZG0</accession>
<keyword evidence="3" id="KW-0808">Transferase</keyword>
<dbReference type="Gene3D" id="3.90.550.10">
    <property type="entry name" value="Spore Coat Polysaccharide Biosynthesis Protein SpsA, Chain A"/>
    <property type="match status" value="1"/>
</dbReference>
<dbReference type="GO" id="GO:0005794">
    <property type="term" value="C:Golgi apparatus"/>
    <property type="evidence" value="ECO:0007669"/>
    <property type="project" value="TreeGrafter"/>
</dbReference>
<sequence>MSILTVPRVKILFGMVIVCLLVQCLYYVSLNTIIRQYRTYPNFEPKPHDKFSDNKTMVDNKNQTNILKNNYVNLINLTLCPQIPPALDEKVNLLVPDRINLQDVALQLSRLRILEGGHQMPLDCEARYKIAILVPYRNRLENLCWFLLNLHTFLTKQKLDYTIFIIEQFNNGKFNRGKLLNIGYTEALKLNNFDCFFLHDVDLIPMNNNNIYSCPNQPIHMATANEKYGGR</sequence>
<keyword evidence="1" id="KW-0472">Membrane</keyword>
<evidence type="ECO:0000256" key="1">
    <source>
        <dbReference type="SAM" id="Phobius"/>
    </source>
</evidence>
<dbReference type="PANTHER" id="PTHR19300:SF57">
    <property type="entry name" value="BETA-1,4-N-ACETYLGALACTOSAMINYLTRANSFERASE"/>
    <property type="match status" value="1"/>
</dbReference>
<dbReference type="InterPro" id="IPR003859">
    <property type="entry name" value="Galactosyl_T"/>
</dbReference>
<dbReference type="InterPro" id="IPR027995">
    <property type="entry name" value="Galactosyl_T_N"/>
</dbReference>
<dbReference type="PANTHER" id="PTHR19300">
    <property type="entry name" value="BETA-1,4-GALACTOSYLTRANSFERASE"/>
    <property type="match status" value="1"/>
</dbReference>
<proteinExistence type="predicted"/>
<dbReference type="GO" id="GO:0008378">
    <property type="term" value="F:galactosyltransferase activity"/>
    <property type="evidence" value="ECO:0007669"/>
    <property type="project" value="TreeGrafter"/>
</dbReference>
<dbReference type="GO" id="GO:0006688">
    <property type="term" value="P:glycosphingolipid biosynthetic process"/>
    <property type="evidence" value="ECO:0007669"/>
    <property type="project" value="TreeGrafter"/>
</dbReference>
<keyword evidence="1" id="KW-1133">Transmembrane helix</keyword>
<feature type="domain" description="Galactosyltransferase N-terminal" evidence="2">
    <location>
        <begin position="80"/>
        <end position="215"/>
    </location>
</feature>
<dbReference type="AlphaFoldDB" id="A0A2S2NZG0"/>
<gene>
    <name evidence="3" type="primary">bre-4_3</name>
    <name evidence="3" type="ORF">g.80472</name>
</gene>
<evidence type="ECO:0000259" key="2">
    <source>
        <dbReference type="Pfam" id="PF13733"/>
    </source>
</evidence>
<dbReference type="GO" id="GO:0005975">
    <property type="term" value="P:carbohydrate metabolic process"/>
    <property type="evidence" value="ECO:0007669"/>
    <property type="project" value="InterPro"/>
</dbReference>
<dbReference type="InterPro" id="IPR029044">
    <property type="entry name" value="Nucleotide-diphossugar_trans"/>
</dbReference>
<dbReference type="GO" id="GO:0016020">
    <property type="term" value="C:membrane"/>
    <property type="evidence" value="ECO:0007669"/>
    <property type="project" value="GOC"/>
</dbReference>
<dbReference type="GO" id="GO:0033842">
    <property type="term" value="F:N-acetyl-beta-glucosaminyl-derivative 4-beta-N-acetylgalactosaminyltransferase activity"/>
    <property type="evidence" value="ECO:0007669"/>
    <property type="project" value="TreeGrafter"/>
</dbReference>
<reference evidence="3" key="1">
    <citation type="submission" date="2018-04" db="EMBL/GenBank/DDBJ databases">
        <title>Transcriptome of Schizaphis graminum biotype I.</title>
        <authorList>
            <person name="Scully E.D."/>
            <person name="Geib S.M."/>
            <person name="Palmer N.A."/>
            <person name="Koch K."/>
            <person name="Bradshaw J."/>
            <person name="Heng-Moss T."/>
            <person name="Sarath G."/>
        </authorList>
    </citation>
    <scope>NUCLEOTIDE SEQUENCE</scope>
</reference>
<dbReference type="Pfam" id="PF13733">
    <property type="entry name" value="Glyco_transf_7N"/>
    <property type="match status" value="1"/>
</dbReference>
<dbReference type="PRINTS" id="PR02050">
    <property type="entry name" value="B14GALTRFASE"/>
</dbReference>
<evidence type="ECO:0000313" key="3">
    <source>
        <dbReference type="EMBL" id="MBY22577.1"/>
    </source>
</evidence>
<protein>
    <submittedName>
        <fullName evidence="3">Beta-1,4-N-acetylgalactosaminyltransferase bre-4</fullName>
    </submittedName>
</protein>
<dbReference type="EMBL" id="GGMR01009958">
    <property type="protein sequence ID" value="MBY22577.1"/>
    <property type="molecule type" value="Transcribed_RNA"/>
</dbReference>
<dbReference type="SUPFAM" id="SSF53448">
    <property type="entry name" value="Nucleotide-diphospho-sugar transferases"/>
    <property type="match status" value="1"/>
</dbReference>